<dbReference type="Pfam" id="PF00512">
    <property type="entry name" value="HisKA"/>
    <property type="match status" value="1"/>
</dbReference>
<dbReference type="InterPro" id="IPR005467">
    <property type="entry name" value="His_kinase_dom"/>
</dbReference>
<keyword evidence="10" id="KW-0472">Membrane</keyword>
<dbReference type="AlphaFoldDB" id="A0A8J3UPH9"/>
<evidence type="ECO:0000259" key="11">
    <source>
        <dbReference type="PROSITE" id="PS50109"/>
    </source>
</evidence>
<accession>A0A8J3UPH9</accession>
<dbReference type="EMBL" id="BOOQ01000030">
    <property type="protein sequence ID" value="GII48176.1"/>
    <property type="molecule type" value="Genomic_DNA"/>
</dbReference>
<dbReference type="SUPFAM" id="SSF47384">
    <property type="entry name" value="Homodimeric domain of signal transducing histidine kinase"/>
    <property type="match status" value="1"/>
</dbReference>
<proteinExistence type="predicted"/>
<keyword evidence="9" id="KW-0902">Two-component regulatory system</keyword>
<dbReference type="SMART" id="SM00387">
    <property type="entry name" value="HATPase_c"/>
    <property type="match status" value="1"/>
</dbReference>
<evidence type="ECO:0000256" key="1">
    <source>
        <dbReference type="ARBA" id="ARBA00000085"/>
    </source>
</evidence>
<keyword evidence="13" id="KW-1185">Reference proteome</keyword>
<dbReference type="PANTHER" id="PTHR45436:SF5">
    <property type="entry name" value="SENSOR HISTIDINE KINASE TRCS"/>
    <property type="match status" value="1"/>
</dbReference>
<dbReference type="RefSeq" id="WP_203977336.1">
    <property type="nucleotide sequence ID" value="NZ_BAAAKY010000045.1"/>
</dbReference>
<comment type="subcellular location">
    <subcellularLocation>
        <location evidence="2">Cell membrane</location>
    </subcellularLocation>
</comment>
<evidence type="ECO:0000256" key="4">
    <source>
        <dbReference type="ARBA" id="ARBA00022553"/>
    </source>
</evidence>
<dbReference type="Proteomes" id="UP000644610">
    <property type="component" value="Unassembled WGS sequence"/>
</dbReference>
<evidence type="ECO:0000313" key="13">
    <source>
        <dbReference type="Proteomes" id="UP000644610"/>
    </source>
</evidence>
<dbReference type="Gene3D" id="3.30.565.10">
    <property type="entry name" value="Histidine kinase-like ATPase, C-terminal domain"/>
    <property type="match status" value="1"/>
</dbReference>
<protein>
    <recommendedName>
        <fullName evidence="3">histidine kinase</fullName>
        <ecNumber evidence="3">2.7.13.3</ecNumber>
    </recommendedName>
</protein>
<dbReference type="InterPro" id="IPR036097">
    <property type="entry name" value="HisK_dim/P_sf"/>
</dbReference>
<dbReference type="PANTHER" id="PTHR45436">
    <property type="entry name" value="SENSOR HISTIDINE KINASE YKOH"/>
    <property type="match status" value="1"/>
</dbReference>
<keyword evidence="5" id="KW-0808">Transferase</keyword>
<reference evidence="12" key="1">
    <citation type="submission" date="2021-01" db="EMBL/GenBank/DDBJ databases">
        <title>Whole genome shotgun sequence of Planotetraspora silvatica NBRC 100141.</title>
        <authorList>
            <person name="Komaki H."/>
            <person name="Tamura T."/>
        </authorList>
    </citation>
    <scope>NUCLEOTIDE SEQUENCE</scope>
    <source>
        <strain evidence="12">NBRC 100141</strain>
    </source>
</reference>
<evidence type="ECO:0000256" key="2">
    <source>
        <dbReference type="ARBA" id="ARBA00004236"/>
    </source>
</evidence>
<dbReference type="CDD" id="cd00082">
    <property type="entry name" value="HisKA"/>
    <property type="match status" value="1"/>
</dbReference>
<sequence>MNAAGAGLPPERDPAQRWFAAASHEMRTPLAGLRAELEEARLNPGQAELPRVLDAALRSVDRLEAIVADLSLLAQIAEGVWVRHQPVDLSAVARVHAVASAAGPEVGLRAADPVIVDAAPTLLDRLVANLLENARRYARQAIQIQVRRHGSTAELIVTDDGPGIPAPDRERVFERFFRLDSARCRRRGGAGLGLAIARDIAHAHNGTLHVEDAAGPGARFVLRLPVARRTTGRP</sequence>
<feature type="domain" description="Histidine kinase" evidence="11">
    <location>
        <begin position="21"/>
        <end position="228"/>
    </location>
</feature>
<dbReference type="SUPFAM" id="SSF55874">
    <property type="entry name" value="ATPase domain of HSP90 chaperone/DNA topoisomerase II/histidine kinase"/>
    <property type="match status" value="1"/>
</dbReference>
<keyword evidence="4" id="KW-0597">Phosphoprotein</keyword>
<evidence type="ECO:0000256" key="5">
    <source>
        <dbReference type="ARBA" id="ARBA00022679"/>
    </source>
</evidence>
<dbReference type="Pfam" id="PF02518">
    <property type="entry name" value="HATPase_c"/>
    <property type="match status" value="1"/>
</dbReference>
<organism evidence="12 13">
    <name type="scientific">Planotetraspora silvatica</name>
    <dbReference type="NCBI Taxonomy" id="234614"/>
    <lineage>
        <taxon>Bacteria</taxon>
        <taxon>Bacillati</taxon>
        <taxon>Actinomycetota</taxon>
        <taxon>Actinomycetes</taxon>
        <taxon>Streptosporangiales</taxon>
        <taxon>Streptosporangiaceae</taxon>
        <taxon>Planotetraspora</taxon>
    </lineage>
</organism>
<dbReference type="EC" id="2.7.13.3" evidence="3"/>
<dbReference type="PROSITE" id="PS50109">
    <property type="entry name" value="HIS_KIN"/>
    <property type="match status" value="1"/>
</dbReference>
<dbReference type="InterPro" id="IPR003594">
    <property type="entry name" value="HATPase_dom"/>
</dbReference>
<gene>
    <name evidence="12" type="ORF">Psi02_46000</name>
</gene>
<evidence type="ECO:0000256" key="7">
    <source>
        <dbReference type="ARBA" id="ARBA00022777"/>
    </source>
</evidence>
<evidence type="ECO:0000256" key="10">
    <source>
        <dbReference type="ARBA" id="ARBA00023136"/>
    </source>
</evidence>
<keyword evidence="7" id="KW-0418">Kinase</keyword>
<comment type="catalytic activity">
    <reaction evidence="1">
        <text>ATP + protein L-histidine = ADP + protein N-phospho-L-histidine.</text>
        <dbReference type="EC" id="2.7.13.3"/>
    </reaction>
</comment>
<dbReference type="InterPro" id="IPR004358">
    <property type="entry name" value="Sig_transdc_His_kin-like_C"/>
</dbReference>
<dbReference type="Gene3D" id="1.10.287.130">
    <property type="match status" value="1"/>
</dbReference>
<evidence type="ECO:0000256" key="3">
    <source>
        <dbReference type="ARBA" id="ARBA00012438"/>
    </source>
</evidence>
<evidence type="ECO:0000313" key="12">
    <source>
        <dbReference type="EMBL" id="GII48176.1"/>
    </source>
</evidence>
<evidence type="ECO:0000256" key="6">
    <source>
        <dbReference type="ARBA" id="ARBA00022692"/>
    </source>
</evidence>
<keyword evidence="6" id="KW-0812">Transmembrane</keyword>
<dbReference type="CDD" id="cd00075">
    <property type="entry name" value="HATPase"/>
    <property type="match status" value="1"/>
</dbReference>
<dbReference type="InterPro" id="IPR003661">
    <property type="entry name" value="HisK_dim/P_dom"/>
</dbReference>
<dbReference type="InterPro" id="IPR036890">
    <property type="entry name" value="HATPase_C_sf"/>
</dbReference>
<dbReference type="GO" id="GO:0005886">
    <property type="term" value="C:plasma membrane"/>
    <property type="evidence" value="ECO:0007669"/>
    <property type="project" value="UniProtKB-SubCell"/>
</dbReference>
<name>A0A8J3UPH9_9ACTN</name>
<comment type="caution">
    <text evidence="12">The sequence shown here is derived from an EMBL/GenBank/DDBJ whole genome shotgun (WGS) entry which is preliminary data.</text>
</comment>
<dbReference type="GO" id="GO:0000155">
    <property type="term" value="F:phosphorelay sensor kinase activity"/>
    <property type="evidence" value="ECO:0007669"/>
    <property type="project" value="InterPro"/>
</dbReference>
<dbReference type="SMART" id="SM00388">
    <property type="entry name" value="HisKA"/>
    <property type="match status" value="1"/>
</dbReference>
<dbReference type="InterPro" id="IPR050428">
    <property type="entry name" value="TCS_sensor_his_kinase"/>
</dbReference>
<keyword evidence="8" id="KW-1133">Transmembrane helix</keyword>
<evidence type="ECO:0000256" key="8">
    <source>
        <dbReference type="ARBA" id="ARBA00022989"/>
    </source>
</evidence>
<evidence type="ECO:0000256" key="9">
    <source>
        <dbReference type="ARBA" id="ARBA00023012"/>
    </source>
</evidence>
<dbReference type="PRINTS" id="PR00344">
    <property type="entry name" value="BCTRLSENSOR"/>
</dbReference>